<protein>
    <submittedName>
        <fullName evidence="2">Uncharacterized protein</fullName>
    </submittedName>
</protein>
<evidence type="ECO:0000313" key="3">
    <source>
        <dbReference type="Proteomes" id="UP000663859"/>
    </source>
</evidence>
<organism evidence="2 3">
    <name type="scientific">Candidatus Methylacidithermus pantelleriae</name>
    <dbReference type="NCBI Taxonomy" id="2744239"/>
    <lineage>
        <taxon>Bacteria</taxon>
        <taxon>Pseudomonadati</taxon>
        <taxon>Verrucomicrobiota</taxon>
        <taxon>Methylacidiphilae</taxon>
        <taxon>Methylacidiphilales</taxon>
        <taxon>Methylacidiphilaceae</taxon>
        <taxon>Candidatus Methylacidithermus</taxon>
    </lineage>
</organism>
<comment type="caution">
    <text evidence="2">The sequence shown here is derived from an EMBL/GenBank/DDBJ whole genome shotgun (WGS) entry which is preliminary data.</text>
</comment>
<evidence type="ECO:0000256" key="1">
    <source>
        <dbReference type="SAM" id="MobiDB-lite"/>
    </source>
</evidence>
<dbReference type="Proteomes" id="UP000663859">
    <property type="component" value="Unassembled WGS sequence"/>
</dbReference>
<name>A0A8J2FSP2_9BACT</name>
<reference evidence="2" key="1">
    <citation type="submission" date="2021-02" db="EMBL/GenBank/DDBJ databases">
        <authorList>
            <person name="Cremers G."/>
            <person name="Picone N."/>
        </authorList>
    </citation>
    <scope>NUCLEOTIDE SEQUENCE</scope>
    <source>
        <strain evidence="2">PQ17</strain>
    </source>
</reference>
<sequence>MPPGLELKEKIALIGERWPELIEEAKEWIRKSGNGDPQARGEEGAGSNVLHEKAAAGHPAQERQCAPGRRGVL</sequence>
<gene>
    <name evidence="2" type="ORF">MPNT_230021</name>
</gene>
<keyword evidence="3" id="KW-1185">Reference proteome</keyword>
<evidence type="ECO:0000313" key="2">
    <source>
        <dbReference type="EMBL" id="CAF0697796.1"/>
    </source>
</evidence>
<proteinExistence type="predicted"/>
<dbReference type="EMBL" id="CAJNOB010000016">
    <property type="protein sequence ID" value="CAF0697796.1"/>
    <property type="molecule type" value="Genomic_DNA"/>
</dbReference>
<dbReference type="AlphaFoldDB" id="A0A8J2FSP2"/>
<feature type="region of interest" description="Disordered" evidence="1">
    <location>
        <begin position="29"/>
        <end position="73"/>
    </location>
</feature>
<accession>A0A8J2FSP2</accession>